<protein>
    <submittedName>
        <fullName evidence="1">Uncharacterized protein</fullName>
    </submittedName>
</protein>
<evidence type="ECO:0000313" key="2">
    <source>
        <dbReference type="Proteomes" id="UP000011885"/>
    </source>
</evidence>
<feature type="non-terminal residue" evidence="1">
    <location>
        <position position="1"/>
    </location>
</feature>
<comment type="caution">
    <text evidence="1">The sequence shown here is derived from an EMBL/GenBank/DDBJ whole genome shotgun (WGS) entry which is preliminary data.</text>
</comment>
<dbReference type="AlphaFoldDB" id="M5U320"/>
<reference evidence="1 2" key="1">
    <citation type="journal article" date="2013" name="Mar. Genomics">
        <title>Expression of sulfatases in Rhodopirellula baltica and the diversity of sulfatases in the genus Rhodopirellula.</title>
        <authorList>
            <person name="Wegner C.E."/>
            <person name="Richter-Heitmann T."/>
            <person name="Klindworth A."/>
            <person name="Klockow C."/>
            <person name="Richter M."/>
            <person name="Achstetter T."/>
            <person name="Glockner F.O."/>
            <person name="Harder J."/>
        </authorList>
    </citation>
    <scope>NUCLEOTIDE SEQUENCE [LARGE SCALE GENOMIC DNA]</scope>
    <source>
        <strain evidence="1 2">SM41</strain>
    </source>
</reference>
<organism evidence="1 2">
    <name type="scientific">Rhodopirellula sallentina SM41</name>
    <dbReference type="NCBI Taxonomy" id="1263870"/>
    <lineage>
        <taxon>Bacteria</taxon>
        <taxon>Pseudomonadati</taxon>
        <taxon>Planctomycetota</taxon>
        <taxon>Planctomycetia</taxon>
        <taxon>Pirellulales</taxon>
        <taxon>Pirellulaceae</taxon>
        <taxon>Rhodopirellula</taxon>
    </lineage>
</organism>
<sequence>LPAGGVNAGTSLRLVRPTTVVIAVRLLELLAVGAFDAET</sequence>
<proteinExistence type="predicted"/>
<dbReference type="EMBL" id="ANOH01000191">
    <property type="protein sequence ID" value="EMI55845.1"/>
    <property type="molecule type" value="Genomic_DNA"/>
</dbReference>
<accession>M5U320</accession>
<name>M5U320_9BACT</name>
<dbReference type="Proteomes" id="UP000011885">
    <property type="component" value="Unassembled WGS sequence"/>
</dbReference>
<keyword evidence="2" id="KW-1185">Reference proteome</keyword>
<gene>
    <name evidence="1" type="ORF">RSSM_02718</name>
</gene>
<evidence type="ECO:0000313" key="1">
    <source>
        <dbReference type="EMBL" id="EMI55845.1"/>
    </source>
</evidence>